<dbReference type="AlphaFoldDB" id="A0A2P2PQX0"/>
<organism evidence="1">
    <name type="scientific">Rhizophora mucronata</name>
    <name type="common">Asiatic mangrove</name>
    <dbReference type="NCBI Taxonomy" id="61149"/>
    <lineage>
        <taxon>Eukaryota</taxon>
        <taxon>Viridiplantae</taxon>
        <taxon>Streptophyta</taxon>
        <taxon>Embryophyta</taxon>
        <taxon>Tracheophyta</taxon>
        <taxon>Spermatophyta</taxon>
        <taxon>Magnoliopsida</taxon>
        <taxon>eudicotyledons</taxon>
        <taxon>Gunneridae</taxon>
        <taxon>Pentapetalae</taxon>
        <taxon>rosids</taxon>
        <taxon>fabids</taxon>
        <taxon>Malpighiales</taxon>
        <taxon>Rhizophoraceae</taxon>
        <taxon>Rhizophora</taxon>
    </lineage>
</organism>
<protein>
    <submittedName>
        <fullName evidence="1">Uncharacterized protein</fullName>
    </submittedName>
</protein>
<dbReference type="EMBL" id="GGEC01076638">
    <property type="protein sequence ID" value="MBX57122.1"/>
    <property type="molecule type" value="Transcribed_RNA"/>
</dbReference>
<reference evidence="1" key="1">
    <citation type="submission" date="2018-02" db="EMBL/GenBank/DDBJ databases">
        <title>Rhizophora mucronata_Transcriptome.</title>
        <authorList>
            <person name="Meera S.P."/>
            <person name="Sreeshan A."/>
            <person name="Augustine A."/>
        </authorList>
    </citation>
    <scope>NUCLEOTIDE SEQUENCE</scope>
    <source>
        <tissue evidence="1">Leaf</tissue>
    </source>
</reference>
<accession>A0A2P2PQX0</accession>
<name>A0A2P2PQX0_RHIMU</name>
<proteinExistence type="predicted"/>
<sequence>MPQHPTSFPSSSSPCTTSLPSMASHFCLIYPYILNRNANLCLLLSCPSPPKTPYIYSTTPS</sequence>
<evidence type="ECO:0000313" key="1">
    <source>
        <dbReference type="EMBL" id="MBX57122.1"/>
    </source>
</evidence>